<dbReference type="EMBL" id="BARS01013334">
    <property type="protein sequence ID" value="GAF95795.1"/>
    <property type="molecule type" value="Genomic_DNA"/>
</dbReference>
<accession>X0V568</accession>
<reference evidence="1" key="1">
    <citation type="journal article" date="2014" name="Front. Microbiol.">
        <title>High frequency of phylogenetically diverse reductive dehalogenase-homologous genes in deep subseafloor sedimentary metagenomes.</title>
        <authorList>
            <person name="Kawai M."/>
            <person name="Futagami T."/>
            <person name="Toyoda A."/>
            <person name="Takaki Y."/>
            <person name="Nishi S."/>
            <person name="Hori S."/>
            <person name="Arai W."/>
            <person name="Tsubouchi T."/>
            <person name="Morono Y."/>
            <person name="Uchiyama I."/>
            <person name="Ito T."/>
            <person name="Fujiyama A."/>
            <person name="Inagaki F."/>
            <person name="Takami H."/>
        </authorList>
    </citation>
    <scope>NUCLEOTIDE SEQUENCE</scope>
    <source>
        <strain evidence="1">Expedition CK06-06</strain>
    </source>
</reference>
<comment type="caution">
    <text evidence="1">The sequence shown here is derived from an EMBL/GenBank/DDBJ whole genome shotgun (WGS) entry which is preliminary data.</text>
</comment>
<gene>
    <name evidence="1" type="ORF">S01H1_23224</name>
</gene>
<feature type="non-terminal residue" evidence="1">
    <location>
        <position position="120"/>
    </location>
</feature>
<sequence length="120" mass="12395">MLLEAPILAEKAIQRAGLIEDSQVIVALFRPLGVGEIRIAGGAGGRADPVGHAVGRQRIVIPLYGRGVSVSSREPVSLIGPNRAVTELAWGDSASIRAVSAMLPALSPGWLDGKPKLSPG</sequence>
<protein>
    <submittedName>
        <fullName evidence="1">Uncharacterized protein</fullName>
    </submittedName>
</protein>
<proteinExistence type="predicted"/>
<dbReference type="AlphaFoldDB" id="X0V568"/>
<evidence type="ECO:0000313" key="1">
    <source>
        <dbReference type="EMBL" id="GAF95795.1"/>
    </source>
</evidence>
<organism evidence="1">
    <name type="scientific">marine sediment metagenome</name>
    <dbReference type="NCBI Taxonomy" id="412755"/>
    <lineage>
        <taxon>unclassified sequences</taxon>
        <taxon>metagenomes</taxon>
        <taxon>ecological metagenomes</taxon>
    </lineage>
</organism>
<name>X0V568_9ZZZZ</name>